<evidence type="ECO:0000313" key="11">
    <source>
        <dbReference type="EMBL" id="AYV80655.1"/>
    </source>
</evidence>
<dbReference type="SUPFAM" id="SSF140959">
    <property type="entry name" value="Indolic compounds 2,3-dioxygenase-like"/>
    <property type="match status" value="1"/>
</dbReference>
<sequence length="768" mass="86536">MLHSFLPSEPPVLRLPEYYACWENLVDRLPELNATESSGKEISSLPLLSLTPLTIPQTRRAYVVLSMITHSYIWGNSLATCSLLPKNIAIPFYTICKSLGLPPVITHSAVDLWNWKLIDPSAPPIVENIELISSFTGTESETTFHAVMTEIEAIGSEIIPHLSKIPTLIAEKNTTSLLEILSLFPLTMNKITLTLSKMYLTCSPEIFYNTLRKFLKGWGYDPKIPDGLTFEGVPEAPTPIKCHGGSAGQSSLIRLFDIIFNIKHSPSSNTYLQDMLNYMPETHRNFLNIISSQLITSPLDIHITNTKDTLLTKAYNNCIESLTLFRNKHMALVHTYVIKIDKKTKGTGDTALKSFLKSCETATAKKKLNPESVTPFNVEGDIDYVKLTKQFGTELIDFPLLERFQQVTGTPPHPWLLRGKFFSHRELNRILDAHEKGEPIALYTGRGPSSESLHLGHLIPFLFTKWLQDTFNCTLIIQIADDEKFYFKQLDFAEIYRLGQENSKDIIACGFNPKKTFIFSNRDYRLSEKSFEALVSQMKKLISAKQVAKIFGFGDKITVSNSDGTLTEHYVFNEETTVGMLDWPFYQSAAAFSESFPHLFQGKKALILVPYAIDQDAYFRLARDIAPKMNLPKPCSIISKFLPSLTGSSGKMSSSTSAETTLFLTDDPSIIRKKIMKYSFSGGGGNGSLADHKKFGGNITTDIAYQYLTYFEMDDARLNTIREGFTTGLITCTEMKTILADKIISLFTEHQTRRKTVTDEELHQFYQK</sequence>
<keyword evidence="5" id="KW-0547">Nucleotide-binding</keyword>
<dbReference type="PRINTS" id="PR01039">
    <property type="entry name" value="TRNASYNTHTRP"/>
</dbReference>
<gene>
    <name evidence="11" type="ORF">Harvfovirus4_19</name>
</gene>
<dbReference type="GO" id="GO:0005524">
    <property type="term" value="F:ATP binding"/>
    <property type="evidence" value="ECO:0007669"/>
    <property type="project" value="UniProtKB-KW"/>
</dbReference>
<dbReference type="Gene3D" id="1.10.240.10">
    <property type="entry name" value="Tyrosyl-Transfer RNA Synthetase"/>
    <property type="match status" value="1"/>
</dbReference>
<keyword evidence="8" id="KW-0408">Iron</keyword>
<dbReference type="InterPro" id="IPR002306">
    <property type="entry name" value="Trp-tRNA-ligase"/>
</dbReference>
<dbReference type="InterPro" id="IPR001412">
    <property type="entry name" value="aa-tRNA-synth_I_CS"/>
</dbReference>
<keyword evidence="9" id="KW-0030">Aminoacyl-tRNA synthetase</keyword>
<keyword evidence="6" id="KW-0067">ATP-binding</keyword>
<evidence type="ECO:0000256" key="6">
    <source>
        <dbReference type="ARBA" id="ARBA00022840"/>
    </source>
</evidence>
<dbReference type="InterPro" id="IPR037217">
    <property type="entry name" value="Trp/Indoleamine_2_3_dOase-like"/>
</dbReference>
<evidence type="ECO:0000256" key="9">
    <source>
        <dbReference type="ARBA" id="ARBA00023146"/>
    </source>
</evidence>
<dbReference type="SUPFAM" id="SSF52374">
    <property type="entry name" value="Nucleotidylyl transferase"/>
    <property type="match status" value="1"/>
</dbReference>
<dbReference type="InterPro" id="IPR000898">
    <property type="entry name" value="Indolamine_dOase"/>
</dbReference>
<dbReference type="InterPro" id="IPR014729">
    <property type="entry name" value="Rossmann-like_a/b/a_fold"/>
</dbReference>
<dbReference type="InterPro" id="IPR002305">
    <property type="entry name" value="aa-tRNA-synth_Ic"/>
</dbReference>
<keyword evidence="4" id="KW-0479">Metal-binding</keyword>
<dbReference type="GO" id="GO:0016491">
    <property type="term" value="F:oxidoreductase activity"/>
    <property type="evidence" value="ECO:0007669"/>
    <property type="project" value="UniProtKB-ARBA"/>
</dbReference>
<name>A0A3G5A0E3_9VIRU</name>
<evidence type="ECO:0000256" key="3">
    <source>
        <dbReference type="ARBA" id="ARBA00022598"/>
    </source>
</evidence>
<evidence type="ECO:0000256" key="5">
    <source>
        <dbReference type="ARBA" id="ARBA00022741"/>
    </source>
</evidence>
<dbReference type="GO" id="GO:0004830">
    <property type="term" value="F:tryptophan-tRNA ligase activity"/>
    <property type="evidence" value="ECO:0007669"/>
    <property type="project" value="UniProtKB-EC"/>
</dbReference>
<dbReference type="GO" id="GO:0020037">
    <property type="term" value="F:heme binding"/>
    <property type="evidence" value="ECO:0007669"/>
    <property type="project" value="InterPro"/>
</dbReference>
<dbReference type="Gene3D" id="3.40.50.620">
    <property type="entry name" value="HUPs"/>
    <property type="match status" value="1"/>
</dbReference>
<dbReference type="PROSITE" id="PS00178">
    <property type="entry name" value="AA_TRNA_LIGASE_I"/>
    <property type="match status" value="1"/>
</dbReference>
<proteinExistence type="inferred from homology"/>
<dbReference type="Pfam" id="PF01231">
    <property type="entry name" value="IDO"/>
    <property type="match status" value="1"/>
</dbReference>
<dbReference type="Pfam" id="PF00579">
    <property type="entry name" value="tRNA-synt_1b"/>
    <property type="match status" value="1"/>
</dbReference>
<protein>
    <recommendedName>
        <fullName evidence="2">tryptophan--tRNA ligase</fullName>
        <ecNumber evidence="2">6.1.1.2</ecNumber>
    </recommendedName>
    <alternativeName>
        <fullName evidence="10">Tryptophanyl-tRNA synthetase</fullName>
    </alternativeName>
</protein>
<organism evidence="11">
    <name type="scientific">Harvfovirus sp</name>
    <dbReference type="NCBI Taxonomy" id="2487768"/>
    <lineage>
        <taxon>Viruses</taxon>
        <taxon>Varidnaviria</taxon>
        <taxon>Bamfordvirae</taxon>
        <taxon>Nucleocytoviricota</taxon>
        <taxon>Megaviricetes</taxon>
        <taxon>Imitervirales</taxon>
        <taxon>Mimiviridae</taxon>
        <taxon>Klosneuvirinae</taxon>
    </lineage>
</organism>
<evidence type="ECO:0000256" key="4">
    <source>
        <dbReference type="ARBA" id="ARBA00022723"/>
    </source>
</evidence>
<dbReference type="PANTHER" id="PTHR10055:SF1">
    <property type="entry name" value="TRYPTOPHAN--TRNA LIGASE, CYTOPLASMIC"/>
    <property type="match status" value="1"/>
</dbReference>
<evidence type="ECO:0000256" key="10">
    <source>
        <dbReference type="ARBA" id="ARBA00030268"/>
    </source>
</evidence>
<dbReference type="GO" id="GO:0019441">
    <property type="term" value="P:L-tryptophan catabolic process to kynurenine"/>
    <property type="evidence" value="ECO:0007669"/>
    <property type="project" value="InterPro"/>
</dbReference>
<comment type="similarity">
    <text evidence="1">Belongs to the class-I aminoacyl-tRNA synthetase family.</text>
</comment>
<keyword evidence="3 11" id="KW-0436">Ligase</keyword>
<dbReference type="PANTHER" id="PTHR10055">
    <property type="entry name" value="TRYPTOPHANYL-TRNA SYNTHETASE"/>
    <property type="match status" value="1"/>
</dbReference>
<evidence type="ECO:0000256" key="1">
    <source>
        <dbReference type="ARBA" id="ARBA00005594"/>
    </source>
</evidence>
<dbReference type="EC" id="6.1.1.2" evidence="2"/>
<accession>A0A3G5A0E3</accession>
<evidence type="ECO:0000256" key="2">
    <source>
        <dbReference type="ARBA" id="ARBA00013161"/>
    </source>
</evidence>
<dbReference type="GO" id="GO:0046872">
    <property type="term" value="F:metal ion binding"/>
    <property type="evidence" value="ECO:0007669"/>
    <property type="project" value="UniProtKB-KW"/>
</dbReference>
<evidence type="ECO:0000256" key="7">
    <source>
        <dbReference type="ARBA" id="ARBA00022917"/>
    </source>
</evidence>
<dbReference type="Gene3D" id="1.20.58.480">
    <property type="match status" value="1"/>
</dbReference>
<evidence type="ECO:0000256" key="8">
    <source>
        <dbReference type="ARBA" id="ARBA00023004"/>
    </source>
</evidence>
<dbReference type="NCBIfam" id="TIGR00233">
    <property type="entry name" value="trpS"/>
    <property type="match status" value="1"/>
</dbReference>
<keyword evidence="7" id="KW-0648">Protein biosynthesis</keyword>
<dbReference type="PROSITE" id="PS00877">
    <property type="entry name" value="IDO_2"/>
    <property type="match status" value="1"/>
</dbReference>
<dbReference type="EMBL" id="MK072246">
    <property type="protein sequence ID" value="AYV80655.1"/>
    <property type="molecule type" value="Genomic_DNA"/>
</dbReference>
<reference evidence="11" key="1">
    <citation type="submission" date="2018-10" db="EMBL/GenBank/DDBJ databases">
        <title>Hidden diversity of soil giant viruses.</title>
        <authorList>
            <person name="Schulz F."/>
            <person name="Alteio L."/>
            <person name="Goudeau D."/>
            <person name="Ryan E.M."/>
            <person name="Malmstrom R.R."/>
            <person name="Blanchard J."/>
            <person name="Woyke T."/>
        </authorList>
    </citation>
    <scope>NUCLEOTIDE SEQUENCE</scope>
    <source>
        <strain evidence="11">HAV1</strain>
    </source>
</reference>